<dbReference type="PROSITE" id="PS51821">
    <property type="entry name" value="VELVET"/>
    <property type="match status" value="1"/>
</dbReference>
<dbReference type="KEGG" id="uma:UMAG_11129"/>
<feature type="compositionally biased region" description="Low complexity" evidence="5">
    <location>
        <begin position="122"/>
        <end position="155"/>
    </location>
</feature>
<feature type="region of interest" description="Disordered" evidence="5">
    <location>
        <begin position="1"/>
        <end position="23"/>
    </location>
</feature>
<dbReference type="RefSeq" id="XP_011390810.1">
    <property type="nucleotide sequence ID" value="XM_011392508.1"/>
</dbReference>
<organism evidence="7 8">
    <name type="scientific">Mycosarcoma maydis</name>
    <name type="common">Corn smut fungus</name>
    <name type="synonym">Ustilago maydis</name>
    <dbReference type="NCBI Taxonomy" id="5270"/>
    <lineage>
        <taxon>Eukaryota</taxon>
        <taxon>Fungi</taxon>
        <taxon>Dikarya</taxon>
        <taxon>Basidiomycota</taxon>
        <taxon>Ustilaginomycotina</taxon>
        <taxon>Ustilaginomycetes</taxon>
        <taxon>Ustilaginales</taxon>
        <taxon>Ustilaginaceae</taxon>
        <taxon>Mycosarcoma</taxon>
    </lineage>
</organism>
<accession>A0A0D1CLU2</accession>
<dbReference type="GO" id="GO:0005992">
    <property type="term" value="P:trehalose biosynthetic process"/>
    <property type="evidence" value="ECO:0000318"/>
    <property type="project" value="GO_Central"/>
</dbReference>
<evidence type="ECO:0000256" key="2">
    <source>
        <dbReference type="ARBA" id="ARBA00023015"/>
    </source>
</evidence>
<proteinExistence type="predicted"/>
<feature type="region of interest" description="Disordered" evidence="5">
    <location>
        <begin position="101"/>
        <end position="157"/>
    </location>
</feature>
<dbReference type="GO" id="GO:0030435">
    <property type="term" value="P:sporulation resulting in formation of a cellular spore"/>
    <property type="evidence" value="ECO:0000318"/>
    <property type="project" value="GO_Central"/>
</dbReference>
<dbReference type="InterPro" id="IPR038491">
    <property type="entry name" value="Velvet_dom_sf"/>
</dbReference>
<dbReference type="STRING" id="237631.A0A0D1CLU2"/>
<dbReference type="Gene3D" id="2.60.40.3960">
    <property type="entry name" value="Velvet domain"/>
    <property type="match status" value="1"/>
</dbReference>
<dbReference type="InterPro" id="IPR021740">
    <property type="entry name" value="Velvet"/>
</dbReference>
<protein>
    <recommendedName>
        <fullName evidence="6">Velvet domain-containing protein</fullName>
    </recommendedName>
</protein>
<dbReference type="VEuPathDB" id="FungiDB:UMAG_11129"/>
<gene>
    <name evidence="7" type="ORF">UMAG_11129</name>
</gene>
<dbReference type="InParanoid" id="A0A0D1CLU2"/>
<dbReference type="OrthoDB" id="3056235at2759"/>
<dbReference type="GO" id="GO:0005634">
    <property type="term" value="C:nucleus"/>
    <property type="evidence" value="ECO:0000318"/>
    <property type="project" value="GO_Central"/>
</dbReference>
<evidence type="ECO:0000313" key="7">
    <source>
        <dbReference type="EMBL" id="KIS67703.1"/>
    </source>
</evidence>
<dbReference type="Proteomes" id="UP000000561">
    <property type="component" value="Chromosome 12"/>
</dbReference>
<keyword evidence="3" id="KW-0804">Transcription</keyword>
<dbReference type="GeneID" id="23567049"/>
<keyword evidence="4" id="KW-0539">Nucleus</keyword>
<dbReference type="EMBL" id="CM003151">
    <property type="protein sequence ID" value="KIS67703.1"/>
    <property type="molecule type" value="Genomic_DNA"/>
</dbReference>
<feature type="domain" description="Velvet" evidence="6">
    <location>
        <begin position="22"/>
        <end position="266"/>
    </location>
</feature>
<keyword evidence="8" id="KW-1185">Reference proteome</keyword>
<evidence type="ECO:0000256" key="1">
    <source>
        <dbReference type="ARBA" id="ARBA00004123"/>
    </source>
</evidence>
<dbReference type="PANTHER" id="PTHR33572">
    <property type="entry name" value="SPORE DEVELOPMENT REGULATOR VOSA"/>
    <property type="match status" value="1"/>
</dbReference>
<name>A0A0D1CLU2_MYCMD</name>
<comment type="subcellular location">
    <subcellularLocation>
        <location evidence="1">Nucleus</location>
    </subcellularLocation>
</comment>
<dbReference type="InterPro" id="IPR037525">
    <property type="entry name" value="Velvet_dom"/>
</dbReference>
<dbReference type="AlphaFoldDB" id="A0A0D1CLU2"/>
<dbReference type="eggNOG" id="ENOG502S9PG">
    <property type="taxonomic scope" value="Eukaryota"/>
</dbReference>
<dbReference type="PANTHER" id="PTHR33572:SF15">
    <property type="entry name" value="VELVET DOMAIN-CONTAINING PROTEIN"/>
    <property type="match status" value="1"/>
</dbReference>
<keyword evidence="2" id="KW-0805">Transcription regulation</keyword>
<evidence type="ECO:0000256" key="5">
    <source>
        <dbReference type="SAM" id="MobiDB-lite"/>
    </source>
</evidence>
<evidence type="ECO:0000313" key="8">
    <source>
        <dbReference type="Proteomes" id="UP000000561"/>
    </source>
</evidence>
<sequence>MAKAADDQGLLDQPETETAAPSSAPTYKLILVQEPTTGSAFEDNLLGRIGLAPPLILELRMTKDGRIEDPSAELPFLICQCSLLNEDGSVADMVDQMSAAPAIPSSLMPPTSARRRGRRTSSNRGGSSPLGASTRSSGSIGASTASSQAEASSSAPWVGQTSSSMVRMLYGTVVAGAQSFSSVRAEEGEKPFFFFPEISVRTPGVFKIRCRLMRLALPGIDPTQTGVLASVETQTFQVLQRSEYTAPYITDISRHFARQGVPLLLPPGVSAD</sequence>
<dbReference type="Pfam" id="PF11754">
    <property type="entry name" value="Velvet"/>
    <property type="match status" value="1"/>
</dbReference>
<evidence type="ECO:0000259" key="6">
    <source>
        <dbReference type="PROSITE" id="PS51821"/>
    </source>
</evidence>
<reference evidence="7 8" key="1">
    <citation type="journal article" date="2006" name="Nature">
        <title>Insights from the genome of the biotrophic fungal plant pathogen Ustilago maydis.</title>
        <authorList>
            <person name="Kamper J."/>
            <person name="Kahmann R."/>
            <person name="Bolker M."/>
            <person name="Ma L.J."/>
            <person name="Brefort T."/>
            <person name="Saville B.J."/>
            <person name="Banuett F."/>
            <person name="Kronstad J.W."/>
            <person name="Gold S.E."/>
            <person name="Muller O."/>
            <person name="Perlin M.H."/>
            <person name="Wosten H.A."/>
            <person name="de Vries R."/>
            <person name="Ruiz-Herrera J."/>
            <person name="Reynaga-Pena C.G."/>
            <person name="Snetselaar K."/>
            <person name="McCann M."/>
            <person name="Perez-Martin J."/>
            <person name="Feldbrugge M."/>
            <person name="Basse C.W."/>
            <person name="Steinberg G."/>
            <person name="Ibeas J.I."/>
            <person name="Holloman W."/>
            <person name="Guzman P."/>
            <person name="Farman M."/>
            <person name="Stajich J.E."/>
            <person name="Sentandreu R."/>
            <person name="Gonzalez-Prieto J.M."/>
            <person name="Kennell J.C."/>
            <person name="Molina L."/>
            <person name="Schirawski J."/>
            <person name="Mendoza-Mendoza A."/>
            <person name="Greilinger D."/>
            <person name="Munch K."/>
            <person name="Rossel N."/>
            <person name="Scherer M."/>
            <person name="Vranes M."/>
            <person name="Ladendorf O."/>
            <person name="Vincon V."/>
            <person name="Fuchs U."/>
            <person name="Sandrock B."/>
            <person name="Meng S."/>
            <person name="Ho E.C."/>
            <person name="Cahill M.J."/>
            <person name="Boyce K.J."/>
            <person name="Klose J."/>
            <person name="Klosterman S.J."/>
            <person name="Deelstra H.J."/>
            <person name="Ortiz-Castellanos L."/>
            <person name="Li W."/>
            <person name="Sanchez-Alonso P."/>
            <person name="Schreier P.H."/>
            <person name="Hauser-Hahn I."/>
            <person name="Vaupel M."/>
            <person name="Koopmann E."/>
            <person name="Friedrich G."/>
            <person name="Voss H."/>
            <person name="Schluter T."/>
            <person name="Margolis J."/>
            <person name="Platt D."/>
            <person name="Swimmer C."/>
            <person name="Gnirke A."/>
            <person name="Chen F."/>
            <person name="Vysotskaia V."/>
            <person name="Mannhaupt G."/>
            <person name="Guldener U."/>
            <person name="Munsterkotter M."/>
            <person name="Haase D."/>
            <person name="Oesterheld M."/>
            <person name="Mewes H.W."/>
            <person name="Mauceli E.W."/>
            <person name="DeCaprio D."/>
            <person name="Wade C.M."/>
            <person name="Butler J."/>
            <person name="Young S."/>
            <person name="Jaffe D.B."/>
            <person name="Calvo S."/>
            <person name="Nusbaum C."/>
            <person name="Galagan J."/>
            <person name="Birren B.W."/>
        </authorList>
    </citation>
    <scope>NUCLEOTIDE SEQUENCE [LARGE SCALE GENOMIC DNA]</scope>
    <source>
        <strain evidence="8">DSM 14603 / FGSC 9021 / UM521</strain>
    </source>
</reference>
<evidence type="ECO:0000256" key="4">
    <source>
        <dbReference type="ARBA" id="ARBA00023242"/>
    </source>
</evidence>
<evidence type="ECO:0000256" key="3">
    <source>
        <dbReference type="ARBA" id="ARBA00023163"/>
    </source>
</evidence>